<keyword evidence="2" id="KW-1003">Cell membrane</keyword>
<dbReference type="RefSeq" id="WP_072848556.1">
    <property type="nucleotide sequence ID" value="NZ_FQVI01000001.1"/>
</dbReference>
<evidence type="ECO:0000256" key="3">
    <source>
        <dbReference type="ARBA" id="ARBA00022692"/>
    </source>
</evidence>
<dbReference type="Pfam" id="PF03606">
    <property type="entry name" value="DcuC"/>
    <property type="match status" value="1"/>
</dbReference>
<feature type="transmembrane region" description="Helical" evidence="6">
    <location>
        <begin position="281"/>
        <end position="300"/>
    </location>
</feature>
<evidence type="ECO:0000256" key="5">
    <source>
        <dbReference type="ARBA" id="ARBA00023136"/>
    </source>
</evidence>
<keyword evidence="5 6" id="KW-0472">Membrane</keyword>
<evidence type="ECO:0000256" key="6">
    <source>
        <dbReference type="SAM" id="Phobius"/>
    </source>
</evidence>
<dbReference type="InterPro" id="IPR051679">
    <property type="entry name" value="DASS-Related_Transporters"/>
</dbReference>
<organism evidence="7 8">
    <name type="scientific">Lactonifactor longoviformis DSM 17459</name>
    <dbReference type="NCBI Taxonomy" id="1122155"/>
    <lineage>
        <taxon>Bacteria</taxon>
        <taxon>Bacillati</taxon>
        <taxon>Bacillota</taxon>
        <taxon>Clostridia</taxon>
        <taxon>Eubacteriales</taxon>
        <taxon>Clostridiaceae</taxon>
        <taxon>Lactonifactor</taxon>
    </lineage>
</organism>
<name>A0A1M4T294_9CLOT</name>
<feature type="transmembrane region" description="Helical" evidence="6">
    <location>
        <begin position="78"/>
        <end position="98"/>
    </location>
</feature>
<feature type="transmembrane region" description="Helical" evidence="6">
    <location>
        <begin position="443"/>
        <end position="464"/>
    </location>
</feature>
<dbReference type="STRING" id="1122155.SAMN02745158_00390"/>
<feature type="transmembrane region" description="Helical" evidence="6">
    <location>
        <begin position="12"/>
        <end position="35"/>
    </location>
</feature>
<feature type="transmembrane region" description="Helical" evidence="6">
    <location>
        <begin position="146"/>
        <end position="169"/>
    </location>
</feature>
<comment type="subcellular location">
    <subcellularLocation>
        <location evidence="1">Cell membrane</location>
        <topology evidence="1">Multi-pass membrane protein</topology>
    </subcellularLocation>
</comment>
<feature type="transmembrane region" description="Helical" evidence="6">
    <location>
        <begin position="176"/>
        <end position="199"/>
    </location>
</feature>
<dbReference type="GO" id="GO:0005886">
    <property type="term" value="C:plasma membrane"/>
    <property type="evidence" value="ECO:0007669"/>
    <property type="project" value="UniProtKB-SubCell"/>
</dbReference>
<evidence type="ECO:0000256" key="2">
    <source>
        <dbReference type="ARBA" id="ARBA00022475"/>
    </source>
</evidence>
<gene>
    <name evidence="7" type="ORF">SAMN02745158_00390</name>
</gene>
<proteinExistence type="predicted"/>
<keyword evidence="8" id="KW-1185">Reference proteome</keyword>
<accession>A0A1M4T294</accession>
<dbReference type="Proteomes" id="UP000184245">
    <property type="component" value="Unassembled WGS sequence"/>
</dbReference>
<evidence type="ECO:0000313" key="7">
    <source>
        <dbReference type="EMBL" id="SHE38561.1"/>
    </source>
</evidence>
<dbReference type="InterPro" id="IPR018385">
    <property type="entry name" value="C4_dicarb_anaerob_car-like"/>
</dbReference>
<reference evidence="7 8" key="1">
    <citation type="submission" date="2016-11" db="EMBL/GenBank/DDBJ databases">
        <authorList>
            <person name="Jaros S."/>
            <person name="Januszkiewicz K."/>
            <person name="Wedrychowicz H."/>
        </authorList>
    </citation>
    <scope>NUCLEOTIDE SEQUENCE [LARGE SCALE GENOMIC DNA]</scope>
    <source>
        <strain evidence="7 8">DSM 17459</strain>
    </source>
</reference>
<dbReference type="OrthoDB" id="255482at2"/>
<feature type="transmembrane region" description="Helical" evidence="6">
    <location>
        <begin position="205"/>
        <end position="224"/>
    </location>
</feature>
<sequence length="469" mass="49860">MKKKEKVKRKGIPVPNVYVLMLFVVLLCGILTYVIPAGEYSRVTGSGGQEVVDPDSFRYGEQTPVGVMGLLETVPQGLVESAGMIFLIFILGGAFQVVQETGAIHTGIAILTHKLGKKEFVVIPVMMFLFSMGGALYGMAEETLPFIPIMILLATSVGYDSLVGAGIVLAGSTAGFAAAFLNPFTVGIAQGIAGVPLLSGMGLRVALYICMVSLAIGYVLRYALKVKKSPEISAVREIDLGRTDRLNLEETPKLTAGQILVLLTFVGTIGVLIYGVFRYGWYLQEITALFFGMSVLAAVFTGMSPNRYGENLVRGMTGIAGGALAVGFARSILVVLQQGGILDTILFGIAKGVAWLPAQISAMGMYLFQCLLNYVIPSGSAQAAVSMPIMAPLSDLVGVTRQTAVLAFQLGDGISNIFTPTSGLLMAGLALGKIPWNKWARWIGPLILLEYLLGAVFIIIAQAIHYGPF</sequence>
<protein>
    <submittedName>
        <fullName evidence="7">Uncharacterized membrane protein YfcC, ion transporter superfamily</fullName>
    </submittedName>
</protein>
<keyword evidence="4 6" id="KW-1133">Transmembrane helix</keyword>
<feature type="transmembrane region" description="Helical" evidence="6">
    <location>
        <begin position="119"/>
        <end position="140"/>
    </location>
</feature>
<dbReference type="PANTHER" id="PTHR43652:SF2">
    <property type="entry name" value="BASIC AMINO ACID ANTIPORTER YFCC-RELATED"/>
    <property type="match status" value="1"/>
</dbReference>
<feature type="transmembrane region" description="Helical" evidence="6">
    <location>
        <begin position="312"/>
        <end position="333"/>
    </location>
</feature>
<evidence type="ECO:0000256" key="4">
    <source>
        <dbReference type="ARBA" id="ARBA00022989"/>
    </source>
</evidence>
<feature type="transmembrane region" description="Helical" evidence="6">
    <location>
        <begin position="254"/>
        <end position="275"/>
    </location>
</feature>
<dbReference type="AlphaFoldDB" id="A0A1M4T294"/>
<evidence type="ECO:0000313" key="8">
    <source>
        <dbReference type="Proteomes" id="UP000184245"/>
    </source>
</evidence>
<dbReference type="EMBL" id="FQVI01000001">
    <property type="protein sequence ID" value="SHE38561.1"/>
    <property type="molecule type" value="Genomic_DNA"/>
</dbReference>
<keyword evidence="3 6" id="KW-0812">Transmembrane</keyword>
<evidence type="ECO:0000256" key="1">
    <source>
        <dbReference type="ARBA" id="ARBA00004651"/>
    </source>
</evidence>
<dbReference type="PANTHER" id="PTHR43652">
    <property type="entry name" value="BASIC AMINO ACID ANTIPORTER YFCC-RELATED"/>
    <property type="match status" value="1"/>
</dbReference>